<keyword evidence="1" id="KW-1133">Transmembrane helix</keyword>
<dbReference type="KEGG" id="rter:IDM49_06860"/>
<dbReference type="RefSeq" id="WP_190723981.1">
    <property type="nucleotide sequence ID" value="NZ_CP061539.1"/>
</dbReference>
<dbReference type="AlphaFoldDB" id="A0A7H2BBE5"/>
<name>A0A7H2BBE5_9MICC</name>
<evidence type="ECO:0000256" key="1">
    <source>
        <dbReference type="SAM" id="Phobius"/>
    </source>
</evidence>
<accession>A0A7H2BBE5</accession>
<feature type="transmembrane region" description="Helical" evidence="1">
    <location>
        <begin position="5"/>
        <end position="21"/>
    </location>
</feature>
<dbReference type="GeneID" id="96623954"/>
<evidence type="ECO:0000313" key="2">
    <source>
        <dbReference type="EMBL" id="QNV36991.1"/>
    </source>
</evidence>
<dbReference type="EMBL" id="CP061539">
    <property type="protein sequence ID" value="QNV36991.1"/>
    <property type="molecule type" value="Genomic_DNA"/>
</dbReference>
<keyword evidence="3" id="KW-1185">Reference proteome</keyword>
<evidence type="ECO:0000313" key="3">
    <source>
        <dbReference type="Proteomes" id="UP000516404"/>
    </source>
</evidence>
<sequence length="50" mass="5327">MNKVLIGRIALVLTILFAVTALSQGGWWWACVAVATAVTLWATAKPKDNG</sequence>
<organism evidence="2 3">
    <name type="scientific">Rothia terrae</name>
    <dbReference type="NCBI Taxonomy" id="396015"/>
    <lineage>
        <taxon>Bacteria</taxon>
        <taxon>Bacillati</taxon>
        <taxon>Actinomycetota</taxon>
        <taxon>Actinomycetes</taxon>
        <taxon>Micrococcales</taxon>
        <taxon>Micrococcaceae</taxon>
        <taxon>Rothia</taxon>
    </lineage>
</organism>
<proteinExistence type="predicted"/>
<gene>
    <name evidence="2" type="ORF">IDM49_06860</name>
</gene>
<feature type="transmembrane region" description="Helical" evidence="1">
    <location>
        <begin position="27"/>
        <end position="44"/>
    </location>
</feature>
<keyword evidence="1" id="KW-0812">Transmembrane</keyword>
<reference evidence="2 3" key="1">
    <citation type="submission" date="2020-09" db="EMBL/GenBank/DDBJ databases">
        <title>Investigation of environmental microbes.</title>
        <authorList>
            <person name="Ou Y."/>
            <person name="Kang Q."/>
        </authorList>
    </citation>
    <scope>NUCLEOTIDE SEQUENCE [LARGE SCALE GENOMIC DNA]</scope>
    <source>
        <strain evidence="2 3">KJZ-14</strain>
    </source>
</reference>
<protein>
    <submittedName>
        <fullName evidence="2">Uncharacterized protein</fullName>
    </submittedName>
</protein>
<keyword evidence="1" id="KW-0472">Membrane</keyword>
<dbReference type="Proteomes" id="UP000516404">
    <property type="component" value="Chromosome"/>
</dbReference>